<keyword evidence="1" id="KW-0472">Membrane</keyword>
<name>A0ABU8SI41_9LACO</name>
<feature type="transmembrane region" description="Helical" evidence="1">
    <location>
        <begin position="174"/>
        <end position="196"/>
    </location>
</feature>
<sequence>MKYLTSAKNSFLSLLTYRANFLISLISRAIQLGLAFLMWAAIYQNTADTVIQGYTASQMFKYLLLTALLSFIFTFAPVFKLASSIKTGRLNTLLLRPISINHDSLAIFLGSSSPFILLVLVFMTISQTHIVMTLCLIGYFILSLIVWHELMFIIGTLAFWLVQIWPLRPIINGLYLLFGGLLFPLDILPPFIYQLFRFFPISLVSSDFVELIVKEEQSLQLMVVYSVALIGWYLVLKVCANFLFKKGLKKFEGVGL</sequence>
<reference evidence="2 3" key="1">
    <citation type="submission" date="2023-10" db="EMBL/GenBank/DDBJ databases">
        <title>Holzapfeliella saturejae sp. nov. isolated from Satureja montana flowers.</title>
        <authorList>
            <person name="Alcantara C."/>
            <person name="Zuniga M."/>
            <person name="Landete J.M."/>
            <person name="Monedero V."/>
        </authorList>
    </citation>
    <scope>NUCLEOTIDE SEQUENCE [LARGE SCALE GENOMIC DNA]</scope>
    <source>
        <strain evidence="2 3">He02</strain>
    </source>
</reference>
<feature type="transmembrane region" description="Helical" evidence="1">
    <location>
        <begin position="223"/>
        <end position="244"/>
    </location>
</feature>
<keyword evidence="3" id="KW-1185">Reference proteome</keyword>
<evidence type="ECO:0000313" key="2">
    <source>
        <dbReference type="EMBL" id="MEJ6348884.1"/>
    </source>
</evidence>
<gene>
    <name evidence="2" type="ORF">R4Y45_06590</name>
</gene>
<comment type="caution">
    <text evidence="2">The sequence shown here is derived from an EMBL/GenBank/DDBJ whole genome shotgun (WGS) entry which is preliminary data.</text>
</comment>
<feature type="transmembrane region" description="Helical" evidence="1">
    <location>
        <begin position="62"/>
        <end position="83"/>
    </location>
</feature>
<organism evidence="2 3">
    <name type="scientific">Holzapfeliella saturejae</name>
    <dbReference type="NCBI Taxonomy" id="3082953"/>
    <lineage>
        <taxon>Bacteria</taxon>
        <taxon>Bacillati</taxon>
        <taxon>Bacillota</taxon>
        <taxon>Bacilli</taxon>
        <taxon>Lactobacillales</taxon>
        <taxon>Lactobacillaceae</taxon>
        <taxon>Holzapfeliella</taxon>
    </lineage>
</organism>
<dbReference type="Proteomes" id="UP001377804">
    <property type="component" value="Unassembled WGS sequence"/>
</dbReference>
<keyword evidence="1" id="KW-0812">Transmembrane</keyword>
<dbReference type="PANTHER" id="PTHR36832:SF1">
    <property type="entry name" value="SLR1174 PROTEIN"/>
    <property type="match status" value="1"/>
</dbReference>
<evidence type="ECO:0000256" key="1">
    <source>
        <dbReference type="SAM" id="Phobius"/>
    </source>
</evidence>
<dbReference type="Pfam" id="PF06182">
    <property type="entry name" value="ABC2_membrane_6"/>
    <property type="match status" value="1"/>
</dbReference>
<keyword evidence="1" id="KW-1133">Transmembrane helix</keyword>
<feature type="transmembrane region" description="Helical" evidence="1">
    <location>
        <begin position="21"/>
        <end position="42"/>
    </location>
</feature>
<dbReference type="RefSeq" id="WP_339970384.1">
    <property type="nucleotide sequence ID" value="NZ_JAWMWG010000004.1"/>
</dbReference>
<feature type="transmembrane region" description="Helical" evidence="1">
    <location>
        <begin position="104"/>
        <end position="125"/>
    </location>
</feature>
<proteinExistence type="predicted"/>
<dbReference type="EMBL" id="JAWMWG010000004">
    <property type="protein sequence ID" value="MEJ6348884.1"/>
    <property type="molecule type" value="Genomic_DNA"/>
</dbReference>
<feature type="transmembrane region" description="Helical" evidence="1">
    <location>
        <begin position="137"/>
        <end position="162"/>
    </location>
</feature>
<accession>A0ABU8SI41</accession>
<dbReference type="PANTHER" id="PTHR36832">
    <property type="entry name" value="SLR1174 PROTEIN-RELATED"/>
    <property type="match status" value="1"/>
</dbReference>
<protein>
    <submittedName>
        <fullName evidence="2">ABC-2 family transporter protein</fullName>
    </submittedName>
</protein>
<dbReference type="InterPro" id="IPR010390">
    <property type="entry name" value="ABC-2_transporter-like"/>
</dbReference>
<evidence type="ECO:0000313" key="3">
    <source>
        <dbReference type="Proteomes" id="UP001377804"/>
    </source>
</evidence>